<dbReference type="AlphaFoldDB" id="A0A5B7D9H8"/>
<gene>
    <name evidence="1" type="ORF">E2C01_010842</name>
</gene>
<protein>
    <submittedName>
        <fullName evidence="1">Uncharacterized protein</fullName>
    </submittedName>
</protein>
<proteinExistence type="predicted"/>
<name>A0A5B7D9H8_PORTR</name>
<comment type="caution">
    <text evidence="1">The sequence shown here is derived from an EMBL/GenBank/DDBJ whole genome shotgun (WGS) entry which is preliminary data.</text>
</comment>
<evidence type="ECO:0000313" key="1">
    <source>
        <dbReference type="EMBL" id="MPC17971.1"/>
    </source>
</evidence>
<accession>A0A5B7D9H8</accession>
<keyword evidence="2" id="KW-1185">Reference proteome</keyword>
<sequence length="105" mass="10958">MKDIQLSLPVKGSIVLWSRGGGGCDGIRRGLGTGRGSDSGAPAAAAATVNQHRGITEGTEDLLQSASRCFHADEASEVQGLPRVGLTASCRFPCVVFLCPYVLER</sequence>
<evidence type="ECO:0000313" key="2">
    <source>
        <dbReference type="Proteomes" id="UP000324222"/>
    </source>
</evidence>
<dbReference type="Proteomes" id="UP000324222">
    <property type="component" value="Unassembled WGS sequence"/>
</dbReference>
<organism evidence="1 2">
    <name type="scientific">Portunus trituberculatus</name>
    <name type="common">Swimming crab</name>
    <name type="synonym">Neptunus trituberculatus</name>
    <dbReference type="NCBI Taxonomy" id="210409"/>
    <lineage>
        <taxon>Eukaryota</taxon>
        <taxon>Metazoa</taxon>
        <taxon>Ecdysozoa</taxon>
        <taxon>Arthropoda</taxon>
        <taxon>Crustacea</taxon>
        <taxon>Multicrustacea</taxon>
        <taxon>Malacostraca</taxon>
        <taxon>Eumalacostraca</taxon>
        <taxon>Eucarida</taxon>
        <taxon>Decapoda</taxon>
        <taxon>Pleocyemata</taxon>
        <taxon>Brachyura</taxon>
        <taxon>Eubrachyura</taxon>
        <taxon>Portunoidea</taxon>
        <taxon>Portunidae</taxon>
        <taxon>Portuninae</taxon>
        <taxon>Portunus</taxon>
    </lineage>
</organism>
<reference evidence="1 2" key="1">
    <citation type="submission" date="2019-05" db="EMBL/GenBank/DDBJ databases">
        <title>Another draft genome of Portunus trituberculatus and its Hox gene families provides insights of decapod evolution.</title>
        <authorList>
            <person name="Jeong J.-H."/>
            <person name="Song I."/>
            <person name="Kim S."/>
            <person name="Choi T."/>
            <person name="Kim D."/>
            <person name="Ryu S."/>
            <person name="Kim W."/>
        </authorList>
    </citation>
    <scope>NUCLEOTIDE SEQUENCE [LARGE SCALE GENOMIC DNA]</scope>
    <source>
        <tissue evidence="1">Muscle</tissue>
    </source>
</reference>
<dbReference type="EMBL" id="VSRR010000635">
    <property type="protein sequence ID" value="MPC17971.1"/>
    <property type="molecule type" value="Genomic_DNA"/>
</dbReference>